<dbReference type="HOGENOM" id="CLU_2554617_0_0_11"/>
<dbReference type="EMBL" id="CP003322">
    <property type="protein sequence ID" value="AFC45767.1"/>
    <property type="molecule type" value="Genomic_DNA"/>
</dbReference>
<dbReference type="KEGG" id="mia:OCU_45480"/>
<gene>
    <name evidence="1" type="ordered locus">OCU_45480</name>
</gene>
<protein>
    <submittedName>
        <fullName evidence="1">Uncharacterized protein</fullName>
    </submittedName>
</protein>
<reference evidence="1 2" key="1">
    <citation type="journal article" date="2012" name="J. Bacteriol.">
        <title>Complete genome sequence of Mycobacterium intracellulare strain ATCC 13950T.</title>
        <authorList>
            <person name="Kim B.J."/>
            <person name="Choi B.S."/>
            <person name="Lim J.S."/>
            <person name="Choi I.Y."/>
            <person name="Lee J.H."/>
            <person name="Chun J."/>
            <person name="Kook Y.H."/>
            <person name="Kim B.J."/>
        </authorList>
    </citation>
    <scope>NUCLEOTIDE SEQUENCE [LARGE SCALE GENOMIC DNA]</scope>
    <source>
        <strain evidence="2">ATCC 13950 / DSM 43223 / JCM 6384 / NCTC 13025 / 3600</strain>
    </source>
</reference>
<organism evidence="1 2">
    <name type="scientific">Mycobacterium intracellulare (strain ATCC 13950 / DSM 43223 / JCM 6384 / NCTC 13025 / 3600)</name>
    <dbReference type="NCBI Taxonomy" id="487521"/>
    <lineage>
        <taxon>Bacteria</taxon>
        <taxon>Bacillati</taxon>
        <taxon>Actinomycetota</taxon>
        <taxon>Actinomycetes</taxon>
        <taxon>Mycobacteriales</taxon>
        <taxon>Mycobacteriaceae</taxon>
        <taxon>Mycobacterium</taxon>
        <taxon>Mycobacterium avium complex (MAC)</taxon>
    </lineage>
</organism>
<dbReference type="PATRIC" id="fig|487521.10.peg.4556"/>
<sequence>MTVSSCTAIGPAQGWPGRGLRYFISFSVRRACTQGESSAEFSPPMHARRAYGMRRSGSVTQAVGFTSSSRPAPLGLSDSSRRFHFVLAACAARAQ</sequence>
<dbReference type="AlphaFoldDB" id="H8IUA4"/>
<evidence type="ECO:0000313" key="1">
    <source>
        <dbReference type="EMBL" id="AFC45767.1"/>
    </source>
</evidence>
<proteinExistence type="predicted"/>
<accession>H8IUA4</accession>
<evidence type="ECO:0000313" key="2">
    <source>
        <dbReference type="Proteomes" id="UP000008004"/>
    </source>
</evidence>
<dbReference type="Proteomes" id="UP000008004">
    <property type="component" value="Chromosome"/>
</dbReference>
<name>H8IUA4_MYCIA</name>